<dbReference type="PROSITE" id="PS00061">
    <property type="entry name" value="ADH_SHORT"/>
    <property type="match status" value="1"/>
</dbReference>
<dbReference type="GO" id="GO:0015996">
    <property type="term" value="P:chlorophyll catabolic process"/>
    <property type="evidence" value="ECO:0007669"/>
    <property type="project" value="TreeGrafter"/>
</dbReference>
<dbReference type="InterPro" id="IPR002347">
    <property type="entry name" value="SDR_fam"/>
</dbReference>
<dbReference type="AlphaFoldDB" id="A0A7S0LRK4"/>
<sequence>MAHEFVQLGDSVVVCGRSTAAVELARAQLSQAIVQSGQRVISMSVDVSRADECDALAAAAVRELGQIDIWINNAGVSQTPRAPLVDTPPETLASVVGCNLLGTLHGCRSALRVMTAQGQGHVFLMDGAGSRGNPTPTSAVYGATKASVPQLCQSLQREAALSGVGVHALSPGMVMTDLLLEGNRDKPRSLRIFNILADNPDTVAAWLVPRIRGAEGNGSYIKYLTPADAIWRFVTSPWRSNRLVTVPTTGIAMHDCAAASKDGEVAVALRGSSACPSPKCERHDRTRPTAGG</sequence>
<dbReference type="InterPro" id="IPR020904">
    <property type="entry name" value="Sc_DH/Rdtase_CS"/>
</dbReference>
<dbReference type="SUPFAM" id="SSF51735">
    <property type="entry name" value="NAD(P)-binding Rossmann-fold domains"/>
    <property type="match status" value="1"/>
</dbReference>
<dbReference type="InterPro" id="IPR052625">
    <property type="entry name" value="Chl_b_Red"/>
</dbReference>
<evidence type="ECO:0000313" key="2">
    <source>
        <dbReference type="EMBL" id="CAD8620429.1"/>
    </source>
</evidence>
<dbReference type="PRINTS" id="PR00081">
    <property type="entry name" value="GDHRDH"/>
</dbReference>
<dbReference type="GO" id="GO:0034256">
    <property type="term" value="F:chlorophyll(ide) b reductase activity"/>
    <property type="evidence" value="ECO:0007669"/>
    <property type="project" value="TreeGrafter"/>
</dbReference>
<comment type="similarity">
    <text evidence="1">Belongs to the short-chain dehydrogenases/reductases (SDR) family.</text>
</comment>
<dbReference type="PANTHER" id="PTHR24314:SF21">
    <property type="entry name" value="CHLOROPHYLL(IDE) B REDUCTASE NYC1, CHLOROPLASTIC-RELATED"/>
    <property type="match status" value="1"/>
</dbReference>
<dbReference type="PRINTS" id="PR00080">
    <property type="entry name" value="SDRFAMILY"/>
</dbReference>
<dbReference type="PANTHER" id="PTHR24314">
    <property type="entry name" value="NON-SPECIFIC LIPID TRANSFER PROTEIN-RELATED"/>
    <property type="match status" value="1"/>
</dbReference>
<protein>
    <submittedName>
        <fullName evidence="2">Uncharacterized protein</fullName>
    </submittedName>
</protein>
<dbReference type="GO" id="GO:0010304">
    <property type="term" value="P:PSII associated light-harvesting complex II catabolic process"/>
    <property type="evidence" value="ECO:0007669"/>
    <property type="project" value="TreeGrafter"/>
</dbReference>
<reference evidence="2" key="1">
    <citation type="submission" date="2021-01" db="EMBL/GenBank/DDBJ databases">
        <authorList>
            <person name="Corre E."/>
            <person name="Pelletier E."/>
            <person name="Niang G."/>
            <person name="Scheremetjew M."/>
            <person name="Finn R."/>
            <person name="Kale V."/>
            <person name="Holt S."/>
            <person name="Cochrane G."/>
            <person name="Meng A."/>
            <person name="Brown T."/>
            <person name="Cohen L."/>
        </authorList>
    </citation>
    <scope>NUCLEOTIDE SEQUENCE</scope>
    <source>
        <strain evidence="2">PLY182g</strain>
    </source>
</reference>
<organism evidence="2">
    <name type="scientific">Coccolithus braarudii</name>
    <dbReference type="NCBI Taxonomy" id="221442"/>
    <lineage>
        <taxon>Eukaryota</taxon>
        <taxon>Haptista</taxon>
        <taxon>Haptophyta</taxon>
        <taxon>Prymnesiophyceae</taxon>
        <taxon>Coccolithales</taxon>
        <taxon>Coccolithaceae</taxon>
        <taxon>Coccolithus</taxon>
    </lineage>
</organism>
<dbReference type="Gene3D" id="3.40.50.720">
    <property type="entry name" value="NAD(P)-binding Rossmann-like Domain"/>
    <property type="match status" value="1"/>
</dbReference>
<dbReference type="CDD" id="cd05233">
    <property type="entry name" value="SDR_c"/>
    <property type="match status" value="1"/>
</dbReference>
<gene>
    <name evidence="2" type="ORF">CPEL01642_LOCUS23812</name>
</gene>
<proteinExistence type="inferred from homology"/>
<dbReference type="InterPro" id="IPR036291">
    <property type="entry name" value="NAD(P)-bd_dom_sf"/>
</dbReference>
<dbReference type="EMBL" id="HBEY01049574">
    <property type="protein sequence ID" value="CAD8620429.1"/>
    <property type="molecule type" value="Transcribed_RNA"/>
</dbReference>
<accession>A0A7S0LRK4</accession>
<dbReference type="Pfam" id="PF00106">
    <property type="entry name" value="adh_short"/>
    <property type="match status" value="1"/>
</dbReference>
<name>A0A7S0LRK4_9EUKA</name>
<evidence type="ECO:0000256" key="1">
    <source>
        <dbReference type="RuleBase" id="RU000363"/>
    </source>
</evidence>